<proteinExistence type="predicted"/>
<comment type="caution">
    <text evidence="3">The sequence shown here is derived from an EMBL/GenBank/DDBJ whole genome shotgun (WGS) entry which is preliminary data.</text>
</comment>
<feature type="compositionally biased region" description="Low complexity" evidence="1">
    <location>
        <begin position="29"/>
        <end position="42"/>
    </location>
</feature>
<evidence type="ECO:0000313" key="3">
    <source>
        <dbReference type="EMBL" id="EME36410.1"/>
    </source>
</evidence>
<dbReference type="AlphaFoldDB" id="M2YD30"/>
<gene>
    <name evidence="3" type="ORF">C884_00397</name>
</gene>
<accession>M2YD30</accession>
<feature type="region of interest" description="Disordered" evidence="1">
    <location>
        <begin position="1"/>
        <end position="88"/>
    </location>
</feature>
<dbReference type="Proteomes" id="UP000009877">
    <property type="component" value="Unassembled WGS sequence"/>
</dbReference>
<evidence type="ECO:0000256" key="2">
    <source>
        <dbReference type="SAM" id="Phobius"/>
    </source>
</evidence>
<keyword evidence="4" id="KW-1185">Reference proteome</keyword>
<feature type="compositionally biased region" description="Basic and acidic residues" evidence="1">
    <location>
        <begin position="1"/>
        <end position="24"/>
    </location>
</feature>
<feature type="transmembrane region" description="Helical" evidence="2">
    <location>
        <begin position="99"/>
        <end position="118"/>
    </location>
</feature>
<dbReference type="RefSeq" id="WP_006214816.1">
    <property type="nucleotide sequence ID" value="NZ_ANHZ02000014.1"/>
</dbReference>
<keyword evidence="2" id="KW-0472">Membrane</keyword>
<protein>
    <submittedName>
        <fullName evidence="3">Uncharacterized protein</fullName>
    </submittedName>
</protein>
<dbReference type="EMBL" id="ANHZ02000014">
    <property type="protein sequence ID" value="EME36410.1"/>
    <property type="molecule type" value="Genomic_DNA"/>
</dbReference>
<feature type="transmembrane region" description="Helical" evidence="2">
    <location>
        <begin position="124"/>
        <end position="142"/>
    </location>
</feature>
<feature type="compositionally biased region" description="Acidic residues" evidence="1">
    <location>
        <begin position="68"/>
        <end position="83"/>
    </location>
</feature>
<organism evidence="3 4">
    <name type="scientific">Kocuria palustris PEL</name>
    <dbReference type="NCBI Taxonomy" id="1236550"/>
    <lineage>
        <taxon>Bacteria</taxon>
        <taxon>Bacillati</taxon>
        <taxon>Actinomycetota</taxon>
        <taxon>Actinomycetes</taxon>
        <taxon>Micrococcales</taxon>
        <taxon>Micrococcaceae</taxon>
        <taxon>Kocuria</taxon>
    </lineage>
</organism>
<reference evidence="3 4" key="1">
    <citation type="journal article" date="2014" name="Genome Announc.">
        <title>Draft Genome Sequence of Kocuria palustris PEL.</title>
        <authorList>
            <person name="Sharma G."/>
            <person name="Khatri I."/>
            <person name="Subramanian S."/>
        </authorList>
    </citation>
    <scope>NUCLEOTIDE SEQUENCE [LARGE SCALE GENOMIC DNA]</scope>
    <source>
        <strain evidence="3 4">PEL</strain>
    </source>
</reference>
<sequence>MTPPERDPDSDARAWDDLVRRLQEDDAPADSAAAEAAPAHGAPVEEVRSHEAPIELEDRAGGPRDFELAPETDEPELLDDDWQPQDPGPVTAGMRPGTIMAWAVMLGVAAALLVLGFLLDGLPWWLWVPGLALILGSLVSLFQALPEDRSDYDDGAQV</sequence>
<evidence type="ECO:0000313" key="4">
    <source>
        <dbReference type="Proteomes" id="UP000009877"/>
    </source>
</evidence>
<feature type="compositionally biased region" description="Basic and acidic residues" evidence="1">
    <location>
        <begin position="43"/>
        <end position="67"/>
    </location>
</feature>
<keyword evidence="2" id="KW-1133">Transmembrane helix</keyword>
<name>M2YD30_9MICC</name>
<keyword evidence="2" id="KW-0812">Transmembrane</keyword>
<evidence type="ECO:0000256" key="1">
    <source>
        <dbReference type="SAM" id="MobiDB-lite"/>
    </source>
</evidence>